<reference evidence="2" key="2">
    <citation type="submission" date="2020-05" db="UniProtKB">
        <authorList>
            <consortium name="EnsemblMetazoa"/>
        </authorList>
    </citation>
    <scope>IDENTIFICATION</scope>
    <source>
        <strain evidence="2">wikel</strain>
    </source>
</reference>
<dbReference type="PANTHER" id="PTHR13067:SF2">
    <property type="entry name" value="CASPASE-ACTIVATED DNASE"/>
    <property type="match status" value="1"/>
</dbReference>
<dbReference type="SUPFAM" id="SSF54060">
    <property type="entry name" value="His-Me finger endonucleases"/>
    <property type="match status" value="1"/>
</dbReference>
<accession>A0A1S4LTT9</accession>
<dbReference type="Pfam" id="PF09230">
    <property type="entry name" value="DFF40"/>
    <property type="match status" value="1"/>
</dbReference>
<dbReference type="InterPro" id="IPR044925">
    <property type="entry name" value="His-Me_finger_sf"/>
</dbReference>
<dbReference type="VEuPathDB" id="VectorBase:ISCI018943"/>
<name>A0A1S4LTT9_IXOSC</name>
<sequence length="281" mass="32279">MEDGTEIDDEYLATCGDYTVFSVLRPSETIKYIPQKAKELVGHFTRLLASRSNEVVAALEPYKSQLIEQMLGNIESLEVPEHVLLADNKDQDPKWFEGEKRATSKRKVMRERAKTRIKGYFYKSKEDLQKCVSENGKQCLSQLFEEFSALLRAGDHNGHYFVRGEKEALCCEKGQFLCQGTFSKPSCDSRVHRINPYGSREQLVCFSTWNLDHRVERSRSILPAIGKAIEEANGRILNARYFYKLLFTTDNLKLVHPVCHIKSEHGGFKCERAHWYVDDGA</sequence>
<protein>
    <recommendedName>
        <fullName evidence="1">DNA fragmentation factor 40 C-terminal domain-containing protein</fullName>
    </recommendedName>
</protein>
<dbReference type="EnsemblMetazoa" id="ISCW018943-RA">
    <property type="protein sequence ID" value="ISCW018943-PA"/>
    <property type="gene ID" value="ISCW018943"/>
</dbReference>
<evidence type="ECO:0000313" key="3">
    <source>
        <dbReference type="Proteomes" id="UP000001555"/>
    </source>
</evidence>
<feature type="domain" description="DNA fragmentation factor 40 C-terminal" evidence="1">
    <location>
        <begin position="58"/>
        <end position="276"/>
    </location>
</feature>
<dbReference type="OrthoDB" id="9943677at2759"/>
<dbReference type="PaxDb" id="6945-B7PNY7"/>
<dbReference type="InterPro" id="IPR015311">
    <property type="entry name" value="DFF40_C"/>
</dbReference>
<dbReference type="VEuPathDB" id="VectorBase:ISCP_012189"/>
<dbReference type="InterPro" id="IPR039729">
    <property type="entry name" value="DFF40"/>
</dbReference>
<gene>
    <name evidence="2" type="primary">8051182</name>
</gene>
<evidence type="ECO:0000313" key="2">
    <source>
        <dbReference type="EnsemblMetazoa" id="ISCW018943-PA"/>
    </source>
</evidence>
<dbReference type="EMBL" id="ABJB010254573">
    <property type="status" value="NOT_ANNOTATED_CDS"/>
    <property type="molecule type" value="Genomic_DNA"/>
</dbReference>
<dbReference type="VEuPathDB" id="VectorBase:ISCW018943"/>
<proteinExistence type="predicted"/>
<reference evidence="3" key="1">
    <citation type="submission" date="2008-03" db="EMBL/GenBank/DDBJ databases">
        <title>Annotation of Ixodes scapularis.</title>
        <authorList>
            <consortium name="Ixodes scapularis Genome Project Consortium"/>
            <person name="Caler E."/>
            <person name="Hannick L.I."/>
            <person name="Bidwell S."/>
            <person name="Joardar V."/>
            <person name="Thiagarajan M."/>
            <person name="Amedeo P."/>
            <person name="Galinsky K.J."/>
            <person name="Schobel S."/>
            <person name="Inman J."/>
            <person name="Hostetler J."/>
            <person name="Miller J."/>
            <person name="Hammond M."/>
            <person name="Megy K."/>
            <person name="Lawson D."/>
            <person name="Kodira C."/>
            <person name="Sutton G."/>
            <person name="Meyer J."/>
            <person name="Hill C.A."/>
            <person name="Birren B."/>
            <person name="Nene V."/>
            <person name="Collins F."/>
            <person name="Alarcon-Chaidez F."/>
            <person name="Wikel S."/>
            <person name="Strausberg R."/>
        </authorList>
    </citation>
    <scope>NUCLEOTIDE SEQUENCE [LARGE SCALE GENOMIC DNA]</scope>
    <source>
        <strain evidence="3">Wikel</strain>
    </source>
</reference>
<dbReference type="EMBL" id="ABJB010828335">
    <property type="status" value="NOT_ANNOTATED_CDS"/>
    <property type="molecule type" value="Genomic_DNA"/>
</dbReference>
<dbReference type="PANTHER" id="PTHR13067">
    <property type="entry name" value="CASPASE-ACTIVATED DNASE"/>
    <property type="match status" value="1"/>
</dbReference>
<dbReference type="Proteomes" id="UP000001555">
    <property type="component" value="Unassembled WGS sequence"/>
</dbReference>
<keyword evidence="3" id="KW-1185">Reference proteome</keyword>
<dbReference type="STRING" id="6945.B7PNY7"/>
<organism evidence="2 3">
    <name type="scientific">Ixodes scapularis</name>
    <name type="common">Black-legged tick</name>
    <name type="synonym">Deer tick</name>
    <dbReference type="NCBI Taxonomy" id="6945"/>
    <lineage>
        <taxon>Eukaryota</taxon>
        <taxon>Metazoa</taxon>
        <taxon>Ecdysozoa</taxon>
        <taxon>Arthropoda</taxon>
        <taxon>Chelicerata</taxon>
        <taxon>Arachnida</taxon>
        <taxon>Acari</taxon>
        <taxon>Parasitiformes</taxon>
        <taxon>Ixodida</taxon>
        <taxon>Ixodoidea</taxon>
        <taxon>Ixodidae</taxon>
        <taxon>Ixodinae</taxon>
        <taxon>Ixodes</taxon>
    </lineage>
</organism>
<dbReference type="HOGENOM" id="CLU_049235_1_0_1"/>
<evidence type="ECO:0000259" key="1">
    <source>
        <dbReference type="Pfam" id="PF09230"/>
    </source>
</evidence>